<gene>
    <name evidence="1" type="ordered locus">P9303_20741</name>
</gene>
<reference evidence="1 2" key="1">
    <citation type="journal article" date="2007" name="PLoS Genet.">
        <title>Patterns and implications of gene gain and loss in the evolution of Prochlorococcus.</title>
        <authorList>
            <person name="Kettler G.C."/>
            <person name="Martiny A.C."/>
            <person name="Huang K."/>
            <person name="Zucker J."/>
            <person name="Coleman M.L."/>
            <person name="Rodrigue S."/>
            <person name="Chen F."/>
            <person name="Lapidus A."/>
            <person name="Ferriera S."/>
            <person name="Johnson J."/>
            <person name="Steglich C."/>
            <person name="Church G.M."/>
            <person name="Richardson P."/>
            <person name="Chisholm S.W."/>
        </authorList>
    </citation>
    <scope>NUCLEOTIDE SEQUENCE [LARGE SCALE GENOMIC DNA]</scope>
    <source>
        <strain evidence="1 2">MIT 9303</strain>
    </source>
</reference>
<name>A2CBF0_PROM3</name>
<dbReference type="KEGG" id="pmf:P9303_20741"/>
<dbReference type="PANTHER" id="PTHR42194">
    <property type="entry name" value="UPF0276 PROTEIN HI_1600"/>
    <property type="match status" value="1"/>
</dbReference>
<dbReference type="EMBL" id="CP000554">
    <property type="protein sequence ID" value="ABM78810.1"/>
    <property type="molecule type" value="Genomic_DNA"/>
</dbReference>
<evidence type="ECO:0000313" key="1">
    <source>
        <dbReference type="EMBL" id="ABM78810.1"/>
    </source>
</evidence>
<dbReference type="NCBIfam" id="NF003818">
    <property type="entry name" value="PRK05409.1"/>
    <property type="match status" value="1"/>
</dbReference>
<proteinExistence type="predicted"/>
<dbReference type="PANTHER" id="PTHR42194:SF1">
    <property type="entry name" value="UPF0276 PROTEIN HI_1600"/>
    <property type="match status" value="1"/>
</dbReference>
<dbReference type="AlphaFoldDB" id="A2CBF0"/>
<dbReference type="InterPro" id="IPR036237">
    <property type="entry name" value="Xyl_isomerase-like_sf"/>
</dbReference>
<dbReference type="Pfam" id="PF05114">
    <property type="entry name" value="MbnB_TglH_ChrH"/>
    <property type="match status" value="1"/>
</dbReference>
<dbReference type="Gene3D" id="3.20.20.150">
    <property type="entry name" value="Divalent-metal-dependent TIM barrel enzymes"/>
    <property type="match status" value="1"/>
</dbReference>
<dbReference type="HOGENOM" id="CLU_064263_0_0_3"/>
<dbReference type="InterPro" id="IPR007801">
    <property type="entry name" value="MbnB/TglH/ChrH"/>
</dbReference>
<accession>A2CBF0</accession>
<dbReference type="STRING" id="59922.P9303_20741"/>
<protein>
    <submittedName>
        <fullName evidence="1">Uncharacterized protein</fullName>
    </submittedName>
</protein>
<dbReference type="BioCyc" id="PMAR59922:G1G80-1809-MONOMER"/>
<sequence>MEKKSTKTLKPLSSQLPRASAGLNLCHENCEEIWKQRPSLDFLQIHPEHLIQEKGGTYRDHLDELRDSYPILLHGFGLSIGSCAPLDLKYLKLVRTILDEHPEAFFSDHVSWSSLSHHHFHDLLPLIQTEETLSYVVERVEKCQEIIGQPLVIENISSYIRYRQSTMTESEFINELCNRSGCFVLLDINNLWANAMNFGDDPLKIMHEYNKENIRSYHLAGCTKQKTKTGYALIDYHGEAVHEKVWRLYKEALRHFGPWPTLLEWENNVPPLKRTLEEVQKISKCLDEVKAS</sequence>
<organism evidence="1 2">
    <name type="scientific">Prochlorococcus marinus (strain MIT 9303)</name>
    <dbReference type="NCBI Taxonomy" id="59922"/>
    <lineage>
        <taxon>Bacteria</taxon>
        <taxon>Bacillati</taxon>
        <taxon>Cyanobacteriota</taxon>
        <taxon>Cyanophyceae</taxon>
        <taxon>Synechococcales</taxon>
        <taxon>Prochlorococcaceae</taxon>
        <taxon>Prochlorococcus</taxon>
    </lineage>
</organism>
<evidence type="ECO:0000313" key="2">
    <source>
        <dbReference type="Proteomes" id="UP000002274"/>
    </source>
</evidence>
<dbReference type="SUPFAM" id="SSF51658">
    <property type="entry name" value="Xylose isomerase-like"/>
    <property type="match status" value="1"/>
</dbReference>
<dbReference type="Proteomes" id="UP000002274">
    <property type="component" value="Chromosome"/>
</dbReference>
<dbReference type="RefSeq" id="WP_011826687.1">
    <property type="nucleotide sequence ID" value="NC_008820.1"/>
</dbReference>